<dbReference type="Pfam" id="PF12697">
    <property type="entry name" value="Abhydrolase_6"/>
    <property type="match status" value="1"/>
</dbReference>
<protein>
    <submittedName>
        <fullName evidence="3">Alpha/beta hydrolase</fullName>
    </submittedName>
</protein>
<dbReference type="PANTHER" id="PTHR43039">
    <property type="entry name" value="ESTERASE-RELATED"/>
    <property type="match status" value="1"/>
</dbReference>
<keyword evidence="3" id="KW-0378">Hydrolase</keyword>
<keyword evidence="4" id="KW-1185">Reference proteome</keyword>
<dbReference type="GO" id="GO:0016787">
    <property type="term" value="F:hydrolase activity"/>
    <property type="evidence" value="ECO:0007669"/>
    <property type="project" value="UniProtKB-KW"/>
</dbReference>
<dbReference type="RefSeq" id="WP_255864611.1">
    <property type="nucleotide sequence ID" value="NZ_CP104263.1"/>
</dbReference>
<dbReference type="SUPFAM" id="SSF53474">
    <property type="entry name" value="alpha/beta-Hydrolases"/>
    <property type="match status" value="1"/>
</dbReference>
<dbReference type="EMBL" id="JANFLP010000001">
    <property type="protein sequence ID" value="MCQ1948700.1"/>
    <property type="molecule type" value="Genomic_DNA"/>
</dbReference>
<evidence type="ECO:0000256" key="1">
    <source>
        <dbReference type="ARBA" id="ARBA00008645"/>
    </source>
</evidence>
<dbReference type="Gene3D" id="3.40.50.1820">
    <property type="entry name" value="alpha/beta hydrolase"/>
    <property type="match status" value="1"/>
</dbReference>
<sequence>MNAQAVIERNNVRVLGRPDGPVLLLVQGFGCDQVIWNRILPFFTDTYKVVLFDHVGTGGADPEAYDAAKYAALEGYLTDLTEILEVLELKDATVVGHSIAGTMALAVAARNQRIARLVLLCTSPRYINDDGYIGGFRAEDIEGVLNAVEANYPLWARAMAPEIAGDDSDSEVSVELADKMCRLHPEYVRNSLQMSFATDVRQVLPDVSVPALILQSRADPLTPEPASLFLHNHLPDSTRVELEARGNMPHLSAPRETAEAILEYLLVTARA</sequence>
<dbReference type="InterPro" id="IPR000073">
    <property type="entry name" value="AB_hydrolase_1"/>
</dbReference>
<evidence type="ECO:0000259" key="2">
    <source>
        <dbReference type="Pfam" id="PF12697"/>
    </source>
</evidence>
<dbReference type="InterPro" id="IPR029058">
    <property type="entry name" value="AB_hydrolase_fold"/>
</dbReference>
<evidence type="ECO:0000313" key="4">
    <source>
        <dbReference type="Proteomes" id="UP001206924"/>
    </source>
</evidence>
<gene>
    <name evidence="3" type="ORF">NNX28_01995</name>
</gene>
<comment type="similarity">
    <text evidence="1">Belongs to the AB hydrolase superfamily.</text>
</comment>
<name>A0ABT1NLU6_9MICC</name>
<proteinExistence type="inferred from homology"/>
<evidence type="ECO:0000313" key="3">
    <source>
        <dbReference type="EMBL" id="MCQ1948700.1"/>
    </source>
</evidence>
<comment type="caution">
    <text evidence="3">The sequence shown here is derived from an EMBL/GenBank/DDBJ whole genome shotgun (WGS) entry which is preliminary data.</text>
</comment>
<accession>A0ABT1NLU6</accession>
<reference evidence="3 4" key="1">
    <citation type="submission" date="2022-07" db="EMBL/GenBank/DDBJ databases">
        <title>Novel species in genus Arthrobacter.</title>
        <authorList>
            <person name="Liu Y."/>
        </authorList>
    </citation>
    <scope>NUCLEOTIDE SEQUENCE [LARGE SCALE GENOMIC DNA]</scope>
    <source>
        <strain evidence="4">zg-Y859</strain>
    </source>
</reference>
<organism evidence="3 4">
    <name type="scientific">Arthrobacter jinronghuae</name>
    <dbReference type="NCBI Taxonomy" id="2964609"/>
    <lineage>
        <taxon>Bacteria</taxon>
        <taxon>Bacillati</taxon>
        <taxon>Actinomycetota</taxon>
        <taxon>Actinomycetes</taxon>
        <taxon>Micrococcales</taxon>
        <taxon>Micrococcaceae</taxon>
        <taxon>Arthrobacter</taxon>
    </lineage>
</organism>
<dbReference type="PRINTS" id="PR00111">
    <property type="entry name" value="ABHYDROLASE"/>
</dbReference>
<dbReference type="Proteomes" id="UP001206924">
    <property type="component" value="Unassembled WGS sequence"/>
</dbReference>
<feature type="domain" description="AB hydrolase-1" evidence="2">
    <location>
        <begin position="23"/>
        <end position="260"/>
    </location>
</feature>